<keyword evidence="6 8" id="KW-0808">Transferase</keyword>
<comment type="catalytic activity">
    <reaction evidence="5">
        <text>adenylyl-molybdopterin + molybdate = Mo-molybdopterin + AMP + H(+)</text>
        <dbReference type="Rhea" id="RHEA:35047"/>
        <dbReference type="ChEBI" id="CHEBI:15378"/>
        <dbReference type="ChEBI" id="CHEBI:36264"/>
        <dbReference type="ChEBI" id="CHEBI:62727"/>
        <dbReference type="ChEBI" id="CHEBI:71302"/>
        <dbReference type="ChEBI" id="CHEBI:456215"/>
        <dbReference type="EC" id="2.10.1.1"/>
    </reaction>
</comment>
<dbReference type="CDD" id="cd00887">
    <property type="entry name" value="MoeA"/>
    <property type="match status" value="1"/>
</dbReference>
<dbReference type="InterPro" id="IPR036135">
    <property type="entry name" value="MoeA_linker/N_sf"/>
</dbReference>
<dbReference type="SUPFAM" id="SSF63882">
    <property type="entry name" value="MoeA N-terminal region -like"/>
    <property type="match status" value="1"/>
</dbReference>
<dbReference type="KEGG" id="lit:FPZ52_02390"/>
<name>A0A5B8J2U3_9RHOB</name>
<keyword evidence="6" id="KW-0460">Magnesium</keyword>
<dbReference type="AlphaFoldDB" id="A0A5B8J2U3"/>
<dbReference type="InterPro" id="IPR038987">
    <property type="entry name" value="MoeA-like"/>
</dbReference>
<dbReference type="InterPro" id="IPR005111">
    <property type="entry name" value="MoeA_C_domain_IV"/>
</dbReference>
<dbReference type="Pfam" id="PF03454">
    <property type="entry name" value="MoeA_C"/>
    <property type="match status" value="1"/>
</dbReference>
<comment type="cofactor">
    <cofactor evidence="6">
        <name>Mg(2+)</name>
        <dbReference type="ChEBI" id="CHEBI:18420"/>
    </cofactor>
</comment>
<sequence>MTSDRLPDDCFALPPGVDWTPVDVALRGLRDRLECVVSVERRPVDQALGCRAAADHHARRANPPTANSAVDGYGFAFDSVRAFPATLPLIQGRSAAGSPLSEAVPAGHAVRILTGAPIPAGVDTVVLQEDVSIEGGTLSLPGSIKCGANTRKAGEDVCVGQVALGASRQITAADIALTTALGIDGLDVYRPLRVGILSTGDELVPAGYLAPDNAEIYDANRPMLLSLARRWSHEAVDLGHVRDDRGALRRCLDEAARSVDVILTTGGASAGDEDHVSSLLREEGTLNHWRIAIKPGRPLALAMWKGAPVFGLPGNPVAAFVCALLFARPSLEVMAGGVWLEPQSFDIPAAFEKRKKVGRQEYLRARVRNGRAEVFPSEGSGRISGLSWAEGLVKLDDGARSIAPGDPVSFIPFGSFGL</sequence>
<dbReference type="InterPro" id="IPR008284">
    <property type="entry name" value="MoCF_biosynth_CS"/>
</dbReference>
<gene>
    <name evidence="8" type="ORF">FPZ52_02390</name>
</gene>
<dbReference type="PROSITE" id="PS01079">
    <property type="entry name" value="MOCF_BIOSYNTHESIS_2"/>
    <property type="match status" value="1"/>
</dbReference>
<keyword evidence="9" id="KW-1185">Reference proteome</keyword>
<comment type="function">
    <text evidence="1 6">Catalyzes the insertion of molybdate into adenylated molybdopterin with the concomitant release of AMP.</text>
</comment>
<dbReference type="GO" id="GO:0046872">
    <property type="term" value="F:metal ion binding"/>
    <property type="evidence" value="ECO:0007669"/>
    <property type="project" value="UniProtKB-UniRule"/>
</dbReference>
<dbReference type="GO" id="GO:0061599">
    <property type="term" value="F:molybdopterin molybdotransferase activity"/>
    <property type="evidence" value="ECO:0007669"/>
    <property type="project" value="UniProtKB-UniRule"/>
</dbReference>
<dbReference type="OrthoDB" id="9804758at2"/>
<proteinExistence type="inferred from homology"/>
<organism evidence="8 9">
    <name type="scientific">Qingshengfaniella alkalisoli</name>
    <dbReference type="NCBI Taxonomy" id="2599296"/>
    <lineage>
        <taxon>Bacteria</taxon>
        <taxon>Pseudomonadati</taxon>
        <taxon>Pseudomonadota</taxon>
        <taxon>Alphaproteobacteria</taxon>
        <taxon>Rhodobacterales</taxon>
        <taxon>Paracoccaceae</taxon>
        <taxon>Qingshengfaniella</taxon>
    </lineage>
</organism>
<feature type="domain" description="MoaB/Mog" evidence="7">
    <location>
        <begin position="195"/>
        <end position="333"/>
    </location>
</feature>
<dbReference type="SUPFAM" id="SSF63867">
    <property type="entry name" value="MoeA C-terminal domain-like"/>
    <property type="match status" value="1"/>
</dbReference>
<dbReference type="InterPro" id="IPR036688">
    <property type="entry name" value="MoeA_C_domain_IV_sf"/>
</dbReference>
<evidence type="ECO:0000256" key="2">
    <source>
        <dbReference type="ARBA" id="ARBA00005046"/>
    </source>
</evidence>
<comment type="pathway">
    <text evidence="2 6">Cofactor biosynthesis; molybdopterin biosynthesis.</text>
</comment>
<reference evidence="8 9" key="1">
    <citation type="submission" date="2019-07" db="EMBL/GenBank/DDBJ databases">
        <title>Litoreibacter alkalisoli sp. nov., isolated from saline-alkaline soil.</title>
        <authorList>
            <person name="Wang S."/>
            <person name="Xu L."/>
            <person name="Xing Y.-T."/>
            <person name="Sun J.-Q."/>
        </authorList>
    </citation>
    <scope>NUCLEOTIDE SEQUENCE [LARGE SCALE GENOMIC DNA]</scope>
    <source>
        <strain evidence="8 9">LN3S51</strain>
    </source>
</reference>
<dbReference type="Gene3D" id="2.170.190.11">
    <property type="entry name" value="Molybdopterin biosynthesis moea protein, domain 3"/>
    <property type="match status" value="1"/>
</dbReference>
<dbReference type="PANTHER" id="PTHR10192:SF5">
    <property type="entry name" value="GEPHYRIN"/>
    <property type="match status" value="1"/>
</dbReference>
<evidence type="ECO:0000256" key="4">
    <source>
        <dbReference type="ARBA" id="ARBA00023150"/>
    </source>
</evidence>
<dbReference type="Proteomes" id="UP000318483">
    <property type="component" value="Chromosome"/>
</dbReference>
<dbReference type="InterPro" id="IPR005110">
    <property type="entry name" value="MoeA_linker/N"/>
</dbReference>
<evidence type="ECO:0000256" key="6">
    <source>
        <dbReference type="RuleBase" id="RU365090"/>
    </source>
</evidence>
<keyword evidence="6" id="KW-0500">Molybdenum</keyword>
<accession>A0A5B8J2U3</accession>
<keyword evidence="6" id="KW-0479">Metal-binding</keyword>
<dbReference type="RefSeq" id="WP_146363345.1">
    <property type="nucleotide sequence ID" value="NZ_CP042261.1"/>
</dbReference>
<dbReference type="PANTHER" id="PTHR10192">
    <property type="entry name" value="MOLYBDOPTERIN BIOSYNTHESIS PROTEIN"/>
    <property type="match status" value="1"/>
</dbReference>
<protein>
    <recommendedName>
        <fullName evidence="6">Molybdopterin molybdenumtransferase</fullName>
        <ecNumber evidence="6">2.10.1.1</ecNumber>
    </recommendedName>
</protein>
<dbReference type="GO" id="GO:0005829">
    <property type="term" value="C:cytosol"/>
    <property type="evidence" value="ECO:0007669"/>
    <property type="project" value="TreeGrafter"/>
</dbReference>
<evidence type="ECO:0000256" key="3">
    <source>
        <dbReference type="ARBA" id="ARBA00010763"/>
    </source>
</evidence>
<dbReference type="InterPro" id="IPR036425">
    <property type="entry name" value="MoaB/Mog-like_dom_sf"/>
</dbReference>
<dbReference type="Pfam" id="PF03453">
    <property type="entry name" value="MoeA_N"/>
    <property type="match status" value="1"/>
</dbReference>
<dbReference type="EC" id="2.10.1.1" evidence="6"/>
<dbReference type="UniPathway" id="UPA00344"/>
<evidence type="ECO:0000313" key="8">
    <source>
        <dbReference type="EMBL" id="QDY68580.1"/>
    </source>
</evidence>
<dbReference type="Gene3D" id="3.90.105.10">
    <property type="entry name" value="Molybdopterin biosynthesis moea protein, domain 2"/>
    <property type="match status" value="1"/>
</dbReference>
<evidence type="ECO:0000256" key="5">
    <source>
        <dbReference type="ARBA" id="ARBA00047317"/>
    </source>
</evidence>
<dbReference type="SMART" id="SM00852">
    <property type="entry name" value="MoCF_biosynth"/>
    <property type="match status" value="1"/>
</dbReference>
<evidence type="ECO:0000256" key="1">
    <source>
        <dbReference type="ARBA" id="ARBA00002901"/>
    </source>
</evidence>
<comment type="similarity">
    <text evidence="3 6">Belongs to the MoeA family.</text>
</comment>
<evidence type="ECO:0000259" key="7">
    <source>
        <dbReference type="SMART" id="SM00852"/>
    </source>
</evidence>
<dbReference type="GO" id="GO:0006777">
    <property type="term" value="P:Mo-molybdopterin cofactor biosynthetic process"/>
    <property type="evidence" value="ECO:0007669"/>
    <property type="project" value="UniProtKB-UniRule"/>
</dbReference>
<dbReference type="SUPFAM" id="SSF53218">
    <property type="entry name" value="Molybdenum cofactor biosynthesis proteins"/>
    <property type="match status" value="1"/>
</dbReference>
<dbReference type="Gene3D" id="3.40.980.10">
    <property type="entry name" value="MoaB/Mog-like domain"/>
    <property type="match status" value="1"/>
</dbReference>
<keyword evidence="4 6" id="KW-0501">Molybdenum cofactor biosynthesis</keyword>
<dbReference type="EMBL" id="CP042261">
    <property type="protein sequence ID" value="QDY68580.1"/>
    <property type="molecule type" value="Genomic_DNA"/>
</dbReference>
<dbReference type="InterPro" id="IPR001453">
    <property type="entry name" value="MoaB/Mog_dom"/>
</dbReference>
<evidence type="ECO:0000313" key="9">
    <source>
        <dbReference type="Proteomes" id="UP000318483"/>
    </source>
</evidence>
<dbReference type="Gene3D" id="2.40.340.10">
    <property type="entry name" value="MoeA, C-terminal, domain IV"/>
    <property type="match status" value="1"/>
</dbReference>
<dbReference type="NCBIfam" id="TIGR00177">
    <property type="entry name" value="molyb_syn"/>
    <property type="match status" value="1"/>
</dbReference>
<dbReference type="Pfam" id="PF00994">
    <property type="entry name" value="MoCF_biosynth"/>
    <property type="match status" value="1"/>
</dbReference>